<accession>A0A0K9YVK5</accession>
<proteinExistence type="predicted"/>
<comment type="caution">
    <text evidence="2">The sequence shown here is derived from an EMBL/GenBank/DDBJ whole genome shotgun (WGS) entry which is preliminary data.</text>
</comment>
<protein>
    <submittedName>
        <fullName evidence="2">Uncharacterized protein</fullName>
    </submittedName>
</protein>
<dbReference type="OrthoDB" id="2677302at2"/>
<dbReference type="Proteomes" id="UP000036834">
    <property type="component" value="Unassembled WGS sequence"/>
</dbReference>
<evidence type="ECO:0000313" key="3">
    <source>
        <dbReference type="Proteomes" id="UP000036834"/>
    </source>
</evidence>
<dbReference type="PATRIC" id="fig|54915.3.peg.931"/>
<dbReference type="RefSeq" id="WP_049738292.1">
    <property type="nucleotide sequence ID" value="NZ_BJON01000026.1"/>
</dbReference>
<gene>
    <name evidence="2" type="ORF">ADS79_10045</name>
    <name evidence="1" type="ORF">BRE01_58500</name>
</gene>
<organism evidence="2 3">
    <name type="scientific">Brevibacillus reuszeri</name>
    <dbReference type="NCBI Taxonomy" id="54915"/>
    <lineage>
        <taxon>Bacteria</taxon>
        <taxon>Bacillati</taxon>
        <taxon>Bacillota</taxon>
        <taxon>Bacilli</taxon>
        <taxon>Bacillales</taxon>
        <taxon>Paenibacillaceae</taxon>
        <taxon>Brevibacillus</taxon>
    </lineage>
</organism>
<dbReference type="EMBL" id="BJON01000026">
    <property type="protein sequence ID" value="GED72148.1"/>
    <property type="molecule type" value="Genomic_DNA"/>
</dbReference>
<dbReference type="EMBL" id="LGIQ01000007">
    <property type="protein sequence ID" value="KNB72245.1"/>
    <property type="molecule type" value="Genomic_DNA"/>
</dbReference>
<dbReference type="AlphaFoldDB" id="A0A0K9YVK5"/>
<keyword evidence="4" id="KW-1185">Reference proteome</keyword>
<reference evidence="1 4" key="3">
    <citation type="submission" date="2019-06" db="EMBL/GenBank/DDBJ databases">
        <title>Whole genome shotgun sequence of Brevibacillus reuszeri NBRC 15719.</title>
        <authorList>
            <person name="Hosoyama A."/>
            <person name="Uohara A."/>
            <person name="Ohji S."/>
            <person name="Ichikawa N."/>
        </authorList>
    </citation>
    <scope>NUCLEOTIDE SEQUENCE [LARGE SCALE GENOMIC DNA]</scope>
    <source>
        <strain evidence="1 4">NBRC 15719</strain>
    </source>
</reference>
<dbReference type="STRING" id="54915.ADS79_10045"/>
<sequence length="346" mass="39684">MENEFFPQLTPDSTLLSPDEQTQGEILDKEKFHDVYKLVEEDGLPYFARLNGRGEVELYLVFETVDAFSEQTRDAVSVEFKTYQNKLLAVIWTLTDPLQPLGFPLSFDIRAVDERFVALTILQQPFTTLHYLAYENGQMTHIYSEAIHFSADERIRANGMIRSLYDGTPESMPEEAEVREEDTQTISALSLPASVLEETGMAFVLEYNRMMATHGEEEAQHLLMSTVKQAVWVMRRHSRSEVRDSSFTVWAAEQAERLSLIVTPSLSHLFEVVHMSEDEANPFSRFLMTLPEFVQTEDAAPLQLGAFPLLRYENGQLYHLELDEIVQQHLAKLFTQAFPGILNPYM</sequence>
<evidence type="ECO:0000313" key="1">
    <source>
        <dbReference type="EMBL" id="GED72148.1"/>
    </source>
</evidence>
<reference evidence="2" key="2">
    <citation type="submission" date="2015-07" db="EMBL/GenBank/DDBJ databases">
        <title>MeaNS - Measles Nucleotide Surveillance Program.</title>
        <authorList>
            <person name="Tran T."/>
            <person name="Druce J."/>
        </authorList>
    </citation>
    <scope>NUCLEOTIDE SEQUENCE</scope>
    <source>
        <strain evidence="2">DSM 9887</strain>
    </source>
</reference>
<evidence type="ECO:0000313" key="2">
    <source>
        <dbReference type="EMBL" id="KNB72245.1"/>
    </source>
</evidence>
<evidence type="ECO:0000313" key="4">
    <source>
        <dbReference type="Proteomes" id="UP000319578"/>
    </source>
</evidence>
<reference evidence="3" key="1">
    <citation type="submission" date="2015-07" db="EMBL/GenBank/DDBJ databases">
        <title>Genome sequencing project for genomic taxonomy and phylogenomics of Bacillus-like bacteria.</title>
        <authorList>
            <person name="Liu B."/>
            <person name="Wang J."/>
            <person name="Zhu Y."/>
            <person name="Liu G."/>
            <person name="Chen Q."/>
            <person name="Chen Z."/>
            <person name="Lan J."/>
            <person name="Che J."/>
            <person name="Ge C."/>
            <person name="Shi H."/>
            <person name="Pan Z."/>
            <person name="Liu X."/>
        </authorList>
    </citation>
    <scope>NUCLEOTIDE SEQUENCE [LARGE SCALE GENOMIC DNA]</scope>
    <source>
        <strain evidence="3">DSM 9887</strain>
    </source>
</reference>
<dbReference type="Proteomes" id="UP000319578">
    <property type="component" value="Unassembled WGS sequence"/>
</dbReference>
<name>A0A0K9YVK5_9BACL</name>